<feature type="binding site" evidence="10">
    <location>
        <position position="179"/>
    </location>
    <ligand>
        <name>[4Fe-4S] cluster</name>
        <dbReference type="ChEBI" id="CHEBI:49883"/>
        <label>3</label>
    </ligand>
</feature>
<dbReference type="Gene3D" id="3.30.70.20">
    <property type="match status" value="2"/>
</dbReference>
<dbReference type="GO" id="GO:0005886">
    <property type="term" value="C:plasma membrane"/>
    <property type="evidence" value="ECO:0007669"/>
    <property type="project" value="UniProtKB-SubCell"/>
</dbReference>
<dbReference type="PANTHER" id="PTHR43560">
    <property type="entry name" value="ION-TRANSLOCATING OXIDOREDUCTASE COMPLEX SUBUNIT B"/>
    <property type="match status" value="1"/>
</dbReference>
<reference evidence="13" key="1">
    <citation type="submission" date="2020-10" db="EMBL/GenBank/DDBJ databases">
        <authorList>
            <person name="Gilroy R."/>
        </authorList>
    </citation>
    <scope>NUCLEOTIDE SEQUENCE</scope>
    <source>
        <strain evidence="13">18911</strain>
    </source>
</reference>
<sequence>MYISLMAMSVTLQIVLPVVLLTGLAVVFAVLIAVCSEKFAVKRDERIDEVTSLLAGANCGGCGYAGCDAFAEALVKGEAEVGNCGPTSKENKAKIAEILGTSPEEIIVINACKGGAKCREKYDYQGYGDCASAELLAGGTKACPTGCMGLGKCVSECPQNAIIIVEGVAVVDQSKCVQCSRCIRFCPKQTLKRLPKNAVYYVACSNPGRGKEVREVCSAGCIGCGLCAKNCPSGAITMQSNLPVFDYTKCTACGICAAKCPSQCILKVGTDRN</sequence>
<dbReference type="PROSITE" id="PS00198">
    <property type="entry name" value="4FE4S_FER_1"/>
    <property type="match status" value="3"/>
</dbReference>
<evidence type="ECO:0000256" key="7">
    <source>
        <dbReference type="ARBA" id="ARBA00023004"/>
    </source>
</evidence>
<proteinExistence type="inferred from homology"/>
<evidence type="ECO:0000259" key="11">
    <source>
        <dbReference type="PROSITE" id="PS51379"/>
    </source>
</evidence>
<feature type="domain" description="4Fe-4S ferredoxin-type" evidence="11">
    <location>
        <begin position="241"/>
        <end position="271"/>
    </location>
</feature>
<feature type="binding site" evidence="10">
    <location>
        <position position="186"/>
    </location>
    <ligand>
        <name>[4Fe-4S] cluster</name>
        <dbReference type="ChEBI" id="CHEBI:49883"/>
        <label>2</label>
    </ligand>
</feature>
<gene>
    <name evidence="10" type="primary">rnfB</name>
    <name evidence="13" type="ORF">IAB05_02525</name>
</gene>
<evidence type="ECO:0000313" key="13">
    <source>
        <dbReference type="EMBL" id="HIU60249.1"/>
    </source>
</evidence>
<dbReference type="PANTHER" id="PTHR43560:SF1">
    <property type="entry name" value="ION-TRANSLOCATING OXIDOREDUCTASE COMPLEX SUBUNIT B"/>
    <property type="match status" value="1"/>
</dbReference>
<evidence type="ECO:0000259" key="12">
    <source>
        <dbReference type="PROSITE" id="PS51656"/>
    </source>
</evidence>
<organism evidence="13 14">
    <name type="scientific">Candidatus Stercoripulliclostridium merdigallinarum</name>
    <dbReference type="NCBI Taxonomy" id="2840951"/>
    <lineage>
        <taxon>Bacteria</taxon>
        <taxon>Bacillati</taxon>
        <taxon>Bacillota</taxon>
        <taxon>Clostridia</taxon>
        <taxon>Eubacteriales</taxon>
        <taxon>Candidatus Stercoripulliclostridium</taxon>
    </lineage>
</organism>
<comment type="function">
    <text evidence="10">Part of a membrane-bound complex that couples electron transfer with translocation of ions across the membrane.</text>
</comment>
<dbReference type="GO" id="GO:0051539">
    <property type="term" value="F:4 iron, 4 sulfur cluster binding"/>
    <property type="evidence" value="ECO:0007669"/>
    <property type="project" value="UniProtKB-UniRule"/>
</dbReference>
<keyword evidence="7 10" id="KW-0408">Iron</keyword>
<dbReference type="GO" id="GO:0022900">
    <property type="term" value="P:electron transport chain"/>
    <property type="evidence" value="ECO:0007669"/>
    <property type="project" value="UniProtKB-UniRule"/>
</dbReference>
<dbReference type="PROSITE" id="PS51379">
    <property type="entry name" value="4FE4S_FER_2"/>
    <property type="match status" value="3"/>
</dbReference>
<comment type="similarity">
    <text evidence="10">Belongs to the 4Fe4S bacterial-type ferredoxin family. RnfB subfamily.</text>
</comment>
<keyword evidence="2 10" id="KW-0004">4Fe-4S</keyword>
<feature type="binding site" evidence="10">
    <location>
        <position position="59"/>
    </location>
    <ligand>
        <name>[4Fe-4S] cluster</name>
        <dbReference type="ChEBI" id="CHEBI:49883"/>
        <label>1</label>
    </ligand>
</feature>
<evidence type="ECO:0000256" key="5">
    <source>
        <dbReference type="ARBA" id="ARBA00022967"/>
    </source>
</evidence>
<dbReference type="GO" id="GO:0046872">
    <property type="term" value="F:metal ion binding"/>
    <property type="evidence" value="ECO:0007669"/>
    <property type="project" value="UniProtKB-KW"/>
</dbReference>
<feature type="binding site" evidence="10">
    <location>
        <position position="182"/>
    </location>
    <ligand>
        <name>[4Fe-4S] cluster</name>
        <dbReference type="ChEBI" id="CHEBI:49883"/>
        <label>3</label>
    </ligand>
</feature>
<dbReference type="InterPro" id="IPR017896">
    <property type="entry name" value="4Fe4S_Fe-S-bd"/>
</dbReference>
<feature type="domain" description="4Fe-4S ferredoxin-type" evidence="11">
    <location>
        <begin position="167"/>
        <end position="196"/>
    </location>
</feature>
<dbReference type="SUPFAM" id="SSF54862">
    <property type="entry name" value="4Fe-4S ferredoxins"/>
    <property type="match status" value="2"/>
</dbReference>
<dbReference type="CDD" id="cd10549">
    <property type="entry name" value="MtMvhB_like"/>
    <property type="match status" value="1"/>
</dbReference>
<evidence type="ECO:0000313" key="14">
    <source>
        <dbReference type="Proteomes" id="UP000824094"/>
    </source>
</evidence>
<name>A0A9D1MH92_9FIRM</name>
<keyword evidence="6 10" id="KW-0249">Electron transport</keyword>
<dbReference type="EC" id="7.-.-.-" evidence="10"/>
<keyword evidence="8 10" id="KW-0411">Iron-sulfur</keyword>
<comment type="caution">
    <text evidence="13">The sequence shown here is derived from an EMBL/GenBank/DDBJ whole genome shotgun (WGS) entry which is preliminary data.</text>
</comment>
<comment type="caution">
    <text evidence="10">Lacks conserved residue(s) required for the propagation of feature annotation.</text>
</comment>
<dbReference type="InterPro" id="IPR017900">
    <property type="entry name" value="4Fe4S_Fe_S_CS"/>
</dbReference>
<dbReference type="HAMAP" id="MF_00463">
    <property type="entry name" value="RsxB_RnfB"/>
    <property type="match status" value="1"/>
</dbReference>
<feature type="region of interest" description="Hydrophobic" evidence="10">
    <location>
        <begin position="1"/>
        <end position="36"/>
    </location>
</feature>
<dbReference type="EMBL" id="DVNF01000078">
    <property type="protein sequence ID" value="HIU60249.1"/>
    <property type="molecule type" value="Genomic_DNA"/>
</dbReference>
<dbReference type="GO" id="GO:0009055">
    <property type="term" value="F:electron transfer activity"/>
    <property type="evidence" value="ECO:0007669"/>
    <property type="project" value="InterPro"/>
</dbReference>
<keyword evidence="5 10" id="KW-1278">Translocase</keyword>
<dbReference type="InterPro" id="IPR010207">
    <property type="entry name" value="Elect_transpt_cplx_RnfB/RsxB"/>
</dbReference>
<feature type="binding site" evidence="10">
    <location>
        <position position="84"/>
    </location>
    <ligand>
        <name>[4Fe-4S] cluster</name>
        <dbReference type="ChEBI" id="CHEBI:49883"/>
        <label>1</label>
    </ligand>
</feature>
<feature type="binding site" evidence="10">
    <location>
        <position position="147"/>
    </location>
    <ligand>
        <name>[4Fe-4S] cluster</name>
        <dbReference type="ChEBI" id="CHEBI:49883"/>
        <label>2</label>
    </ligand>
</feature>
<dbReference type="Pfam" id="PF12838">
    <property type="entry name" value="Fer4_7"/>
    <property type="match status" value="1"/>
</dbReference>
<evidence type="ECO:0000256" key="6">
    <source>
        <dbReference type="ARBA" id="ARBA00022982"/>
    </source>
</evidence>
<keyword evidence="1 10" id="KW-0813">Transport</keyword>
<dbReference type="Gene3D" id="1.10.15.40">
    <property type="entry name" value="Electron transport complex subunit B, putative Fe-S cluster"/>
    <property type="match status" value="1"/>
</dbReference>
<feature type="domain" description="4Fe-4S ferredoxin-type" evidence="11">
    <location>
        <begin position="212"/>
        <end position="240"/>
    </location>
</feature>
<evidence type="ECO:0000256" key="1">
    <source>
        <dbReference type="ARBA" id="ARBA00022448"/>
    </source>
</evidence>
<keyword evidence="10" id="KW-1003">Cell membrane</keyword>
<keyword evidence="3 10" id="KW-0479">Metal-binding</keyword>
<keyword evidence="9 10" id="KW-0472">Membrane</keyword>
<evidence type="ECO:0000256" key="2">
    <source>
        <dbReference type="ARBA" id="ARBA00022485"/>
    </source>
</evidence>
<comment type="subunit">
    <text evidence="10">The complex is composed of six subunits: RnfA, RnfB, RnfC, RnfD, RnfE and RnfG.</text>
</comment>
<comment type="subcellular location">
    <subcellularLocation>
        <location evidence="10">Cell membrane</location>
    </subcellularLocation>
</comment>
<dbReference type="Proteomes" id="UP000824094">
    <property type="component" value="Unassembled WGS sequence"/>
</dbReference>
<feature type="binding site" evidence="10">
    <location>
        <position position="153"/>
    </location>
    <ligand>
        <name>[4Fe-4S] cluster</name>
        <dbReference type="ChEBI" id="CHEBI:49883"/>
        <label>2</label>
    </ligand>
</feature>
<dbReference type="Pfam" id="PF12837">
    <property type="entry name" value="Fer4_6"/>
    <property type="match status" value="1"/>
</dbReference>
<evidence type="ECO:0000256" key="8">
    <source>
        <dbReference type="ARBA" id="ARBA00023014"/>
    </source>
</evidence>
<protein>
    <recommendedName>
        <fullName evidence="10">Ion-translocating oxidoreductase complex subunit B</fullName>
        <ecNumber evidence="10">7.-.-.-</ecNumber>
    </recommendedName>
    <alternativeName>
        <fullName evidence="10">Rnf electron transport complex subunit B</fullName>
    </alternativeName>
</protein>
<keyword evidence="4 10" id="KW-0677">Repeat</keyword>
<accession>A0A9D1MH92</accession>
<feature type="binding site" evidence="10">
    <location>
        <position position="176"/>
    </location>
    <ligand>
        <name>[4Fe-4S] cluster</name>
        <dbReference type="ChEBI" id="CHEBI:49883"/>
        <label>3</label>
    </ligand>
</feature>
<evidence type="ECO:0000256" key="10">
    <source>
        <dbReference type="HAMAP-Rule" id="MF_00463"/>
    </source>
</evidence>
<dbReference type="Pfam" id="PF04060">
    <property type="entry name" value="FeS"/>
    <property type="match status" value="1"/>
</dbReference>
<reference evidence="13" key="2">
    <citation type="journal article" date="2021" name="PeerJ">
        <title>Extensive microbial diversity within the chicken gut microbiome revealed by metagenomics and culture.</title>
        <authorList>
            <person name="Gilroy R."/>
            <person name="Ravi A."/>
            <person name="Getino M."/>
            <person name="Pursley I."/>
            <person name="Horton D.L."/>
            <person name="Alikhan N.F."/>
            <person name="Baker D."/>
            <person name="Gharbi K."/>
            <person name="Hall N."/>
            <person name="Watson M."/>
            <person name="Adriaenssens E.M."/>
            <person name="Foster-Nyarko E."/>
            <person name="Jarju S."/>
            <person name="Secka A."/>
            <person name="Antonio M."/>
            <person name="Oren A."/>
            <person name="Chaudhuri R.R."/>
            <person name="La Ragione R."/>
            <person name="Hildebrand F."/>
            <person name="Pallen M.J."/>
        </authorList>
    </citation>
    <scope>NUCLEOTIDE SEQUENCE</scope>
    <source>
        <strain evidence="13">18911</strain>
    </source>
</reference>
<feature type="binding site" evidence="10">
    <location>
        <position position="62"/>
    </location>
    <ligand>
        <name>[4Fe-4S] cluster</name>
        <dbReference type="ChEBI" id="CHEBI:49883"/>
        <label>1</label>
    </ligand>
</feature>
<dbReference type="AlphaFoldDB" id="A0A9D1MH92"/>
<feature type="binding site" evidence="10">
    <location>
        <position position="67"/>
    </location>
    <ligand>
        <name>[4Fe-4S] cluster</name>
        <dbReference type="ChEBI" id="CHEBI:49883"/>
        <label>1</label>
    </ligand>
</feature>
<evidence type="ECO:0000256" key="9">
    <source>
        <dbReference type="ARBA" id="ARBA00023136"/>
    </source>
</evidence>
<feature type="binding site" evidence="10">
    <location>
        <position position="157"/>
    </location>
    <ligand>
        <name>[4Fe-4S] cluster</name>
        <dbReference type="ChEBI" id="CHEBI:49883"/>
        <label>3</label>
    </ligand>
</feature>
<comment type="cofactor">
    <cofactor evidence="10">
        <name>[4Fe-4S] cluster</name>
        <dbReference type="ChEBI" id="CHEBI:49883"/>
    </cofactor>
    <text evidence="10">Binds 3 [4Fe-4S] clusters.</text>
</comment>
<feature type="binding site" evidence="10">
    <location>
        <position position="143"/>
    </location>
    <ligand>
        <name>[4Fe-4S] cluster</name>
        <dbReference type="ChEBI" id="CHEBI:49883"/>
        <label>2</label>
    </ligand>
</feature>
<evidence type="ECO:0000256" key="3">
    <source>
        <dbReference type="ARBA" id="ARBA00022723"/>
    </source>
</evidence>
<evidence type="ECO:0000256" key="4">
    <source>
        <dbReference type="ARBA" id="ARBA00022737"/>
    </source>
</evidence>
<dbReference type="InterPro" id="IPR007202">
    <property type="entry name" value="4Fe-4S_dom"/>
</dbReference>
<dbReference type="InterPro" id="IPR050395">
    <property type="entry name" value="4Fe4S_Ferredoxin_RnfB"/>
</dbReference>
<feature type="domain" description="4Fe-4S" evidence="12">
    <location>
        <begin position="42"/>
        <end position="101"/>
    </location>
</feature>
<dbReference type="PROSITE" id="PS51656">
    <property type="entry name" value="4FE4S"/>
    <property type="match status" value="1"/>
</dbReference>